<dbReference type="InterPro" id="IPR036388">
    <property type="entry name" value="WH-like_DNA-bd_sf"/>
</dbReference>
<dbReference type="PROSITE" id="PS50931">
    <property type="entry name" value="HTH_LYSR"/>
    <property type="match status" value="1"/>
</dbReference>
<reference evidence="7 8" key="1">
    <citation type="submission" date="2022-11" db="EMBL/GenBank/DDBJ databases">
        <title>Study of microbial diversity in lake waters.</title>
        <authorList>
            <person name="Zhang J."/>
        </authorList>
    </citation>
    <scope>NUCLEOTIDE SEQUENCE [LARGE SCALE GENOMIC DNA]</scope>
    <source>
        <strain evidence="7 8">DT12</strain>
    </source>
</reference>
<evidence type="ECO:0000256" key="5">
    <source>
        <dbReference type="SAM" id="Phobius"/>
    </source>
</evidence>
<dbReference type="CDD" id="cd08420">
    <property type="entry name" value="PBP2_CysL_like"/>
    <property type="match status" value="1"/>
</dbReference>
<dbReference type="Pfam" id="PF00126">
    <property type="entry name" value="HTH_1"/>
    <property type="match status" value="1"/>
</dbReference>
<gene>
    <name evidence="7" type="ORF">OS242_07945</name>
</gene>
<evidence type="ECO:0000313" key="8">
    <source>
        <dbReference type="Proteomes" id="UP001208017"/>
    </source>
</evidence>
<name>A0ABT3WYZ1_9BACL</name>
<keyword evidence="2" id="KW-0805">Transcription regulation</keyword>
<keyword evidence="3" id="KW-0238">DNA-binding</keyword>
<dbReference type="InterPro" id="IPR005119">
    <property type="entry name" value="LysR_subst-bd"/>
</dbReference>
<accession>A0ABT3WYZ1</accession>
<keyword evidence="5" id="KW-0472">Membrane</keyword>
<keyword evidence="8" id="KW-1185">Reference proteome</keyword>
<proteinExistence type="inferred from homology"/>
<feature type="transmembrane region" description="Helical" evidence="5">
    <location>
        <begin position="12"/>
        <end position="33"/>
    </location>
</feature>
<dbReference type="Gene3D" id="1.10.10.10">
    <property type="entry name" value="Winged helix-like DNA-binding domain superfamily/Winged helix DNA-binding domain"/>
    <property type="match status" value="1"/>
</dbReference>
<dbReference type="InterPro" id="IPR036390">
    <property type="entry name" value="WH_DNA-bd_sf"/>
</dbReference>
<keyword evidence="5" id="KW-1133">Transmembrane helix</keyword>
<comment type="similarity">
    <text evidence="1">Belongs to the LysR transcriptional regulatory family.</text>
</comment>
<dbReference type="PANTHER" id="PTHR30126:SF39">
    <property type="entry name" value="HTH-TYPE TRANSCRIPTIONAL REGULATOR CYSL"/>
    <property type="match status" value="1"/>
</dbReference>
<sequence length="317" mass="34955">MESLVQWEYQGRAPIGGVLLVTPMHLLVFVTVADKKNFSRAAEALSLTQPAISQQIHSLEEYYGSKLFERTSKRVELTRSGETLLPYAKRILELSAAAKGAVDDLSGRVTGRMTIGATLTIGEYILPQLLAEYTKLYPEVEVEMMIANTEEIGEMALDHRLDAALVEGRFAHKTLTLTPFLEDEMLLIAPGDHPLAAKGSITVADLARESFVLREAGSGTRVVAEEVLRSLGVQPTKMYAFGSTQAIKEAVEAGMGLTILSKWCIRKEESFGTLKRLLVPGFTFSRPLWVMERPGQFQTRAVAEFTSLVHSYAYPTA</sequence>
<dbReference type="RefSeq" id="WP_267151144.1">
    <property type="nucleotide sequence ID" value="NZ_JAPMLT010000003.1"/>
</dbReference>
<evidence type="ECO:0000256" key="1">
    <source>
        <dbReference type="ARBA" id="ARBA00009437"/>
    </source>
</evidence>
<dbReference type="InterPro" id="IPR000847">
    <property type="entry name" value="LysR_HTH_N"/>
</dbReference>
<keyword evidence="5" id="KW-0812">Transmembrane</keyword>
<dbReference type="Proteomes" id="UP001208017">
    <property type="component" value="Unassembled WGS sequence"/>
</dbReference>
<organism evidence="7 8">
    <name type="scientific">Tumebacillus lacus</name>
    <dbReference type="NCBI Taxonomy" id="2995335"/>
    <lineage>
        <taxon>Bacteria</taxon>
        <taxon>Bacillati</taxon>
        <taxon>Bacillota</taxon>
        <taxon>Bacilli</taxon>
        <taxon>Bacillales</taxon>
        <taxon>Alicyclobacillaceae</taxon>
        <taxon>Tumebacillus</taxon>
    </lineage>
</organism>
<keyword evidence="4" id="KW-0804">Transcription</keyword>
<dbReference type="PANTHER" id="PTHR30126">
    <property type="entry name" value="HTH-TYPE TRANSCRIPTIONAL REGULATOR"/>
    <property type="match status" value="1"/>
</dbReference>
<dbReference type="PRINTS" id="PR00039">
    <property type="entry name" value="HTHLYSR"/>
</dbReference>
<dbReference type="SUPFAM" id="SSF53850">
    <property type="entry name" value="Periplasmic binding protein-like II"/>
    <property type="match status" value="1"/>
</dbReference>
<evidence type="ECO:0000259" key="6">
    <source>
        <dbReference type="PROSITE" id="PS50931"/>
    </source>
</evidence>
<feature type="domain" description="HTH lysR-type" evidence="6">
    <location>
        <begin position="21"/>
        <end position="78"/>
    </location>
</feature>
<dbReference type="EMBL" id="JAPMLT010000003">
    <property type="protein sequence ID" value="MCX7569894.1"/>
    <property type="molecule type" value="Genomic_DNA"/>
</dbReference>
<evidence type="ECO:0000256" key="3">
    <source>
        <dbReference type="ARBA" id="ARBA00023125"/>
    </source>
</evidence>
<evidence type="ECO:0000256" key="2">
    <source>
        <dbReference type="ARBA" id="ARBA00023015"/>
    </source>
</evidence>
<dbReference type="Gene3D" id="3.40.190.290">
    <property type="match status" value="1"/>
</dbReference>
<protein>
    <submittedName>
        <fullName evidence="7">LysR family transcriptional regulator</fullName>
    </submittedName>
</protein>
<evidence type="ECO:0000256" key="4">
    <source>
        <dbReference type="ARBA" id="ARBA00023163"/>
    </source>
</evidence>
<evidence type="ECO:0000313" key="7">
    <source>
        <dbReference type="EMBL" id="MCX7569894.1"/>
    </source>
</evidence>
<comment type="caution">
    <text evidence="7">The sequence shown here is derived from an EMBL/GenBank/DDBJ whole genome shotgun (WGS) entry which is preliminary data.</text>
</comment>
<dbReference type="SUPFAM" id="SSF46785">
    <property type="entry name" value="Winged helix' DNA-binding domain"/>
    <property type="match status" value="1"/>
</dbReference>
<dbReference type="Pfam" id="PF03466">
    <property type="entry name" value="LysR_substrate"/>
    <property type="match status" value="1"/>
</dbReference>